<reference evidence="2 3" key="1">
    <citation type="submission" date="2024-02" db="EMBL/GenBank/DDBJ databases">
        <title>De novo assembly and annotation of 12 fungi associated with fruit tree decline syndrome in Ontario, Canada.</title>
        <authorList>
            <person name="Sulman M."/>
            <person name="Ellouze W."/>
            <person name="Ilyukhin E."/>
        </authorList>
    </citation>
    <scope>NUCLEOTIDE SEQUENCE [LARGE SCALE GENOMIC DNA]</scope>
    <source>
        <strain evidence="2 3">M1-105</strain>
    </source>
</reference>
<feature type="compositionally biased region" description="Low complexity" evidence="1">
    <location>
        <begin position="208"/>
        <end position="227"/>
    </location>
</feature>
<feature type="compositionally biased region" description="Basic and acidic residues" evidence="1">
    <location>
        <begin position="197"/>
        <end position="207"/>
    </location>
</feature>
<feature type="compositionally biased region" description="Basic residues" evidence="1">
    <location>
        <begin position="173"/>
        <end position="185"/>
    </location>
</feature>
<feature type="region of interest" description="Disordered" evidence="1">
    <location>
        <begin position="1"/>
        <end position="229"/>
    </location>
</feature>
<accession>A0ABR3TC63</accession>
<evidence type="ECO:0000313" key="2">
    <source>
        <dbReference type="EMBL" id="KAL1637095.1"/>
    </source>
</evidence>
<protein>
    <submittedName>
        <fullName evidence="2">Uncharacterized protein</fullName>
    </submittedName>
</protein>
<dbReference type="Proteomes" id="UP001521116">
    <property type="component" value="Unassembled WGS sequence"/>
</dbReference>
<evidence type="ECO:0000256" key="1">
    <source>
        <dbReference type="SAM" id="MobiDB-lite"/>
    </source>
</evidence>
<feature type="compositionally biased region" description="Basic and acidic residues" evidence="1">
    <location>
        <begin position="80"/>
        <end position="93"/>
    </location>
</feature>
<dbReference type="EMBL" id="JAJVDC020000004">
    <property type="protein sequence ID" value="KAL1637095.1"/>
    <property type="molecule type" value="Genomic_DNA"/>
</dbReference>
<keyword evidence="3" id="KW-1185">Reference proteome</keyword>
<gene>
    <name evidence="2" type="ORF">SLS56_000751</name>
</gene>
<evidence type="ECO:0000313" key="3">
    <source>
        <dbReference type="Proteomes" id="UP001521116"/>
    </source>
</evidence>
<feature type="region of interest" description="Disordered" evidence="1">
    <location>
        <begin position="363"/>
        <end position="421"/>
    </location>
</feature>
<feature type="compositionally biased region" description="Basic residues" evidence="1">
    <location>
        <begin position="68"/>
        <end position="79"/>
    </location>
</feature>
<comment type="caution">
    <text evidence="2">The sequence shown here is derived from an EMBL/GenBank/DDBJ whole genome shotgun (WGS) entry which is preliminary data.</text>
</comment>
<name>A0ABR3TC63_9PEZI</name>
<proteinExistence type="predicted"/>
<feature type="compositionally biased region" description="Basic and acidic residues" evidence="1">
    <location>
        <begin position="102"/>
        <end position="121"/>
    </location>
</feature>
<feature type="compositionally biased region" description="Basic residues" evidence="1">
    <location>
        <begin position="403"/>
        <end position="414"/>
    </location>
</feature>
<organism evidence="2 3">
    <name type="scientific">Neofusicoccum ribis</name>
    <dbReference type="NCBI Taxonomy" id="45134"/>
    <lineage>
        <taxon>Eukaryota</taxon>
        <taxon>Fungi</taxon>
        <taxon>Dikarya</taxon>
        <taxon>Ascomycota</taxon>
        <taxon>Pezizomycotina</taxon>
        <taxon>Dothideomycetes</taxon>
        <taxon>Dothideomycetes incertae sedis</taxon>
        <taxon>Botryosphaeriales</taxon>
        <taxon>Botryosphaeriaceae</taxon>
        <taxon>Neofusicoccum</taxon>
    </lineage>
</organism>
<sequence>MGIKNFLPRRLTDVPAGKSEDLGEEPSAAELQEEWDRSHTVPIKPDPPDDDEPPYTKAERKEIQLGKSHLKPPPSKRKSMKLERFRLKRHTQETVEEDEMSTDLKESSFSDSKRPSSRDLDEAAVTSGSEDDEDETEGSRETAIKYEPQPPTRTFSDRTDKHPLKRTFTLTGLKKRVPSFRRSISHKMLANTSSPAKPHDEDNHDPKSACPASSSSSSSTTPAPSSPSHHRIFSWHFPSFHPAGHNAHLSTRSARERLIDTPEKWLALTHRTWPALLTNFPPLAAYMAQPGPSDQLARLIEGTAPPPADDAPEDLRKAALGTLELMYAMWLDGGDGAVRDYGRSRGWRLESGLPRDRGLELARSHADAGVGRGRGGKEERVDSATDEGGGGRKKKRFEGVRGRVGRGVKRVKSLGRRDSGE</sequence>